<comment type="caution">
    <text evidence="4">The sequence shown here is derived from an EMBL/GenBank/DDBJ whole genome shotgun (WGS) entry which is preliminary data.</text>
</comment>
<name>A0ABQ6IPR0_9MICO</name>
<evidence type="ECO:0000256" key="2">
    <source>
        <dbReference type="SAM" id="MobiDB-lite"/>
    </source>
</evidence>
<dbReference type="PANTHER" id="PTHR30576:SF0">
    <property type="entry name" value="UNDECAPRENYL-PHOSPHATE N-ACETYLGALACTOSAMINYL 1-PHOSPHATE TRANSFERASE-RELATED"/>
    <property type="match status" value="1"/>
</dbReference>
<evidence type="ECO:0000313" key="5">
    <source>
        <dbReference type="Proteomes" id="UP001157126"/>
    </source>
</evidence>
<evidence type="ECO:0000256" key="1">
    <source>
        <dbReference type="ARBA" id="ARBA00006464"/>
    </source>
</evidence>
<feature type="domain" description="Bacterial sugar transferase" evidence="3">
    <location>
        <begin position="11"/>
        <end position="74"/>
    </location>
</feature>
<sequence>MPATPGYARAKRAVDVVVSAAGLVATGPLLGVLAAAVRVDSPGPVFFRQTRVGLGGEEFRIHKFRTMHVATAGRRASPSPPPATPASRGPGACCVGPSWMSCPSSSTC</sequence>
<dbReference type="Proteomes" id="UP001157126">
    <property type="component" value="Unassembled WGS sequence"/>
</dbReference>
<evidence type="ECO:0000259" key="3">
    <source>
        <dbReference type="Pfam" id="PF02397"/>
    </source>
</evidence>
<feature type="region of interest" description="Disordered" evidence="2">
    <location>
        <begin position="70"/>
        <end position="90"/>
    </location>
</feature>
<keyword evidence="5" id="KW-1185">Reference proteome</keyword>
<accession>A0ABQ6IPR0</accession>
<evidence type="ECO:0000313" key="4">
    <source>
        <dbReference type="EMBL" id="GMA38673.1"/>
    </source>
</evidence>
<dbReference type="RefSeq" id="WP_284302732.1">
    <property type="nucleotide sequence ID" value="NZ_BSUO01000001.1"/>
</dbReference>
<comment type="similarity">
    <text evidence="1">Belongs to the bacterial sugar transferase family.</text>
</comment>
<dbReference type="EMBL" id="BSUO01000001">
    <property type="protein sequence ID" value="GMA38673.1"/>
    <property type="molecule type" value="Genomic_DNA"/>
</dbReference>
<proteinExistence type="inferred from homology"/>
<protein>
    <recommendedName>
        <fullName evidence="3">Bacterial sugar transferase domain-containing protein</fullName>
    </recommendedName>
</protein>
<dbReference type="PANTHER" id="PTHR30576">
    <property type="entry name" value="COLANIC BIOSYNTHESIS UDP-GLUCOSE LIPID CARRIER TRANSFERASE"/>
    <property type="match status" value="1"/>
</dbReference>
<gene>
    <name evidence="4" type="ORF">GCM10025883_07180</name>
</gene>
<dbReference type="InterPro" id="IPR003362">
    <property type="entry name" value="Bact_transf"/>
</dbReference>
<reference evidence="5" key="1">
    <citation type="journal article" date="2019" name="Int. J. Syst. Evol. Microbiol.">
        <title>The Global Catalogue of Microorganisms (GCM) 10K type strain sequencing project: providing services to taxonomists for standard genome sequencing and annotation.</title>
        <authorList>
            <consortium name="The Broad Institute Genomics Platform"/>
            <consortium name="The Broad Institute Genome Sequencing Center for Infectious Disease"/>
            <person name="Wu L."/>
            <person name="Ma J."/>
        </authorList>
    </citation>
    <scope>NUCLEOTIDE SEQUENCE [LARGE SCALE GENOMIC DNA]</scope>
    <source>
        <strain evidence="5">NBRC 113072</strain>
    </source>
</reference>
<organism evidence="4 5">
    <name type="scientific">Mobilicoccus caccae</name>
    <dbReference type="NCBI Taxonomy" id="1859295"/>
    <lineage>
        <taxon>Bacteria</taxon>
        <taxon>Bacillati</taxon>
        <taxon>Actinomycetota</taxon>
        <taxon>Actinomycetes</taxon>
        <taxon>Micrococcales</taxon>
        <taxon>Dermatophilaceae</taxon>
        <taxon>Mobilicoccus</taxon>
    </lineage>
</organism>
<dbReference type="Pfam" id="PF02397">
    <property type="entry name" value="Bac_transf"/>
    <property type="match status" value="1"/>
</dbReference>